<dbReference type="GO" id="GO:0005737">
    <property type="term" value="C:cytoplasm"/>
    <property type="evidence" value="ECO:0007669"/>
    <property type="project" value="TreeGrafter"/>
</dbReference>
<sequence length="246" mass="26839">MGSSALSQLGRWYAELTSRSWIVQPCLSAAIATSGDFVAQTIGEGTPVSEVDTRRLSAFTAFGCIWSGTVIPAWLRLLSTKLSSTASRVVVDMAVHETVLYVPAFYLGTGLWRGTSLHDAYDNLISRWVPSTLLAWSIYGPAQVLNFTFVPSPLRPLFLSVMGFNWNVGFSILSNSANNTEETAHQNHSGASSQDDRNSTPHLQACLAVAGSPAEDSALMVATRSTHSTRERRAQDCSLHQWSEWI</sequence>
<keyword evidence="3" id="KW-0812">Transmembrane</keyword>
<dbReference type="PANTHER" id="PTHR11266">
    <property type="entry name" value="PEROXISOMAL MEMBRANE PROTEIN 2, PXMP2 MPV17"/>
    <property type="match status" value="1"/>
</dbReference>
<evidence type="ECO:0000256" key="1">
    <source>
        <dbReference type="ARBA" id="ARBA00004141"/>
    </source>
</evidence>
<evidence type="ECO:0000256" key="4">
    <source>
        <dbReference type="ARBA" id="ARBA00022989"/>
    </source>
</evidence>
<dbReference type="AlphaFoldDB" id="A0A7S1X4Z4"/>
<accession>A0A7S1X4Z4</accession>
<evidence type="ECO:0000256" key="6">
    <source>
        <dbReference type="RuleBase" id="RU363053"/>
    </source>
</evidence>
<comment type="similarity">
    <text evidence="2 6">Belongs to the peroxisomal membrane protein PXMP2/4 family.</text>
</comment>
<keyword evidence="5" id="KW-0472">Membrane</keyword>
<dbReference type="PANTHER" id="PTHR11266:SF17">
    <property type="entry name" value="PROTEIN MPV17"/>
    <property type="match status" value="1"/>
</dbReference>
<evidence type="ECO:0000256" key="5">
    <source>
        <dbReference type="ARBA" id="ARBA00023136"/>
    </source>
</evidence>
<dbReference type="EMBL" id="HBGG01023926">
    <property type="protein sequence ID" value="CAD9210199.1"/>
    <property type="molecule type" value="Transcribed_RNA"/>
</dbReference>
<evidence type="ECO:0000313" key="7">
    <source>
        <dbReference type="EMBL" id="CAD9210199.1"/>
    </source>
</evidence>
<comment type="subcellular location">
    <subcellularLocation>
        <location evidence="1">Membrane</location>
        <topology evidence="1">Multi-pass membrane protein</topology>
    </subcellularLocation>
</comment>
<evidence type="ECO:0000256" key="3">
    <source>
        <dbReference type="ARBA" id="ARBA00022692"/>
    </source>
</evidence>
<name>A0A7S1X4Z4_9CHLO</name>
<dbReference type="InterPro" id="IPR007248">
    <property type="entry name" value="Mpv17_PMP22"/>
</dbReference>
<organism evidence="7">
    <name type="scientific">Tetraselmis chuii</name>
    <dbReference type="NCBI Taxonomy" id="63592"/>
    <lineage>
        <taxon>Eukaryota</taxon>
        <taxon>Viridiplantae</taxon>
        <taxon>Chlorophyta</taxon>
        <taxon>core chlorophytes</taxon>
        <taxon>Chlorodendrophyceae</taxon>
        <taxon>Chlorodendrales</taxon>
        <taxon>Chlorodendraceae</taxon>
        <taxon>Tetraselmis</taxon>
    </lineage>
</organism>
<dbReference type="GO" id="GO:0016020">
    <property type="term" value="C:membrane"/>
    <property type="evidence" value="ECO:0007669"/>
    <property type="project" value="UniProtKB-SubCell"/>
</dbReference>
<proteinExistence type="inferred from homology"/>
<evidence type="ECO:0000256" key="2">
    <source>
        <dbReference type="ARBA" id="ARBA00006824"/>
    </source>
</evidence>
<dbReference type="Pfam" id="PF04117">
    <property type="entry name" value="Mpv17_PMP22"/>
    <property type="match status" value="1"/>
</dbReference>
<protein>
    <submittedName>
        <fullName evidence="7">Uncharacterized protein</fullName>
    </submittedName>
</protein>
<reference evidence="7" key="1">
    <citation type="submission" date="2021-01" db="EMBL/GenBank/DDBJ databases">
        <authorList>
            <person name="Corre E."/>
            <person name="Pelletier E."/>
            <person name="Niang G."/>
            <person name="Scheremetjew M."/>
            <person name="Finn R."/>
            <person name="Kale V."/>
            <person name="Holt S."/>
            <person name="Cochrane G."/>
            <person name="Meng A."/>
            <person name="Brown T."/>
            <person name="Cohen L."/>
        </authorList>
    </citation>
    <scope>NUCLEOTIDE SEQUENCE</scope>
    <source>
        <strain evidence="7">PLY429</strain>
    </source>
</reference>
<keyword evidence="4" id="KW-1133">Transmembrane helix</keyword>
<gene>
    <name evidence="7" type="ORF">TCHU04912_LOCUS12438</name>
</gene>